<dbReference type="GO" id="GO:0005737">
    <property type="term" value="C:cytoplasm"/>
    <property type="evidence" value="ECO:0007669"/>
    <property type="project" value="UniProtKB-SubCell"/>
</dbReference>
<dbReference type="InterPro" id="IPR036081">
    <property type="entry name" value="Translin_sf"/>
</dbReference>
<keyword evidence="7" id="KW-0539">Nucleus</keyword>
<dbReference type="Gene3D" id="1.20.58.200">
    <property type="entry name" value="Translin, domain 2"/>
    <property type="match status" value="1"/>
</dbReference>
<sequence>MKAAFRNAVSFITHTRSINPKPPPPVVVSLLPLISIAAAPSPSPLLLHHTRLETLRPLSSPLRRYSMAGGEAPALASLDKQFEDFRVQLEENGNLRERIRAIVMEIESTTRIMHSSLLLVHQSRPLPEVLEKAKAQIDALKGLYSRLAEVLRECTGEYYRLVALLRKYRCIRLFLYKLLFVVVFILRYHGDWRSATQTVVSLLSFMHWLETGSLLMHAEAEQKLGLNSAGFALDIEDYLTGLCFLSNEMPRYVVNRVLAGDYDCPRKVLNFLTDLNAAFRMLNLRNDFLRKKFDSMKYDLKRVEEVYYDMKIRCLASEDSTENHGTGKDPAVENKL</sequence>
<dbReference type="Pfam" id="PF01997">
    <property type="entry name" value="Translin"/>
    <property type="match status" value="1"/>
</dbReference>
<dbReference type="PANTHER" id="PTHR10741">
    <property type="entry name" value="TRANSLIN AND TRANSLIN ASSOCIATED PROTEIN X"/>
    <property type="match status" value="1"/>
</dbReference>
<name>A0AAE0CNX4_9ROSI</name>
<evidence type="ECO:0000313" key="9">
    <source>
        <dbReference type="Proteomes" id="UP001280121"/>
    </source>
</evidence>
<comment type="subcellular location">
    <subcellularLocation>
        <location evidence="2">Cytoplasm</location>
    </subcellularLocation>
    <subcellularLocation>
        <location evidence="1">Nucleus</location>
    </subcellularLocation>
</comment>
<dbReference type="AlphaFoldDB" id="A0AAE0CNX4"/>
<evidence type="ECO:0000313" key="8">
    <source>
        <dbReference type="EMBL" id="KAK2658092.1"/>
    </source>
</evidence>
<dbReference type="InterPro" id="IPR016068">
    <property type="entry name" value="Translin_N"/>
</dbReference>
<comment type="similarity">
    <text evidence="3">Belongs to the translin family.</text>
</comment>
<evidence type="ECO:0008006" key="10">
    <source>
        <dbReference type="Google" id="ProtNLM"/>
    </source>
</evidence>
<keyword evidence="4" id="KW-0963">Cytoplasm</keyword>
<dbReference type="CDD" id="cd14819">
    <property type="entry name" value="Translin"/>
    <property type="match status" value="1"/>
</dbReference>
<comment type="caution">
    <text evidence="8">The sequence shown here is derived from an EMBL/GenBank/DDBJ whole genome shotgun (WGS) entry which is preliminary data.</text>
</comment>
<evidence type="ECO:0000256" key="1">
    <source>
        <dbReference type="ARBA" id="ARBA00004123"/>
    </source>
</evidence>
<reference evidence="8" key="1">
    <citation type="journal article" date="2023" name="Plant J.">
        <title>Genome sequences and population genomics provide insights into the demographic history, inbreeding, and mutation load of two 'living fossil' tree species of Dipteronia.</title>
        <authorList>
            <person name="Feng Y."/>
            <person name="Comes H.P."/>
            <person name="Chen J."/>
            <person name="Zhu S."/>
            <person name="Lu R."/>
            <person name="Zhang X."/>
            <person name="Li P."/>
            <person name="Qiu J."/>
            <person name="Olsen K.M."/>
            <person name="Qiu Y."/>
        </authorList>
    </citation>
    <scope>NUCLEOTIDE SEQUENCE</scope>
    <source>
        <strain evidence="8">KIB01</strain>
    </source>
</reference>
<keyword evidence="9" id="KW-1185">Reference proteome</keyword>
<organism evidence="8 9">
    <name type="scientific">Dipteronia dyeriana</name>
    <dbReference type="NCBI Taxonomy" id="168575"/>
    <lineage>
        <taxon>Eukaryota</taxon>
        <taxon>Viridiplantae</taxon>
        <taxon>Streptophyta</taxon>
        <taxon>Embryophyta</taxon>
        <taxon>Tracheophyta</taxon>
        <taxon>Spermatophyta</taxon>
        <taxon>Magnoliopsida</taxon>
        <taxon>eudicotyledons</taxon>
        <taxon>Gunneridae</taxon>
        <taxon>Pentapetalae</taxon>
        <taxon>rosids</taxon>
        <taxon>malvids</taxon>
        <taxon>Sapindales</taxon>
        <taxon>Sapindaceae</taxon>
        <taxon>Hippocastanoideae</taxon>
        <taxon>Acereae</taxon>
        <taxon>Dipteronia</taxon>
    </lineage>
</organism>
<dbReference type="Proteomes" id="UP001280121">
    <property type="component" value="Unassembled WGS sequence"/>
</dbReference>
<dbReference type="InterPro" id="IPR002848">
    <property type="entry name" value="Translin_fam"/>
</dbReference>
<evidence type="ECO:0000256" key="2">
    <source>
        <dbReference type="ARBA" id="ARBA00004496"/>
    </source>
</evidence>
<dbReference type="EMBL" id="JANJYI010000003">
    <property type="protein sequence ID" value="KAK2658092.1"/>
    <property type="molecule type" value="Genomic_DNA"/>
</dbReference>
<dbReference type="GO" id="GO:0003697">
    <property type="term" value="F:single-stranded DNA binding"/>
    <property type="evidence" value="ECO:0007669"/>
    <property type="project" value="InterPro"/>
</dbReference>
<keyword evidence="6" id="KW-0238">DNA-binding</keyword>
<gene>
    <name evidence="8" type="ORF">Ddye_011144</name>
</gene>
<dbReference type="GO" id="GO:0043565">
    <property type="term" value="F:sequence-specific DNA binding"/>
    <property type="evidence" value="ECO:0007669"/>
    <property type="project" value="InterPro"/>
</dbReference>
<dbReference type="Gene3D" id="1.20.58.190">
    <property type="entry name" value="Translin, domain 1"/>
    <property type="match status" value="1"/>
</dbReference>
<proteinExistence type="inferred from homology"/>
<dbReference type="SUPFAM" id="SSF74784">
    <property type="entry name" value="Translin"/>
    <property type="match status" value="1"/>
</dbReference>
<evidence type="ECO:0000256" key="6">
    <source>
        <dbReference type="ARBA" id="ARBA00023125"/>
    </source>
</evidence>
<accession>A0AAE0CNX4</accession>
<dbReference type="InterPro" id="IPR016069">
    <property type="entry name" value="Translin_C"/>
</dbReference>
<evidence type="ECO:0000256" key="5">
    <source>
        <dbReference type="ARBA" id="ARBA00022884"/>
    </source>
</evidence>
<dbReference type="GO" id="GO:0003723">
    <property type="term" value="F:RNA binding"/>
    <property type="evidence" value="ECO:0007669"/>
    <property type="project" value="UniProtKB-KW"/>
</dbReference>
<protein>
    <recommendedName>
        <fullName evidence="10">Translin</fullName>
    </recommendedName>
</protein>
<dbReference type="GO" id="GO:0016070">
    <property type="term" value="P:RNA metabolic process"/>
    <property type="evidence" value="ECO:0007669"/>
    <property type="project" value="InterPro"/>
</dbReference>
<keyword evidence="5" id="KW-0694">RNA-binding</keyword>
<dbReference type="GO" id="GO:0005634">
    <property type="term" value="C:nucleus"/>
    <property type="evidence" value="ECO:0007669"/>
    <property type="project" value="UniProtKB-SubCell"/>
</dbReference>
<evidence type="ECO:0000256" key="3">
    <source>
        <dbReference type="ARBA" id="ARBA00005902"/>
    </source>
</evidence>
<evidence type="ECO:0000256" key="7">
    <source>
        <dbReference type="ARBA" id="ARBA00023242"/>
    </source>
</evidence>
<evidence type="ECO:0000256" key="4">
    <source>
        <dbReference type="ARBA" id="ARBA00022490"/>
    </source>
</evidence>
<dbReference type="InterPro" id="IPR033956">
    <property type="entry name" value="Translin"/>
</dbReference>